<dbReference type="InterPro" id="IPR038770">
    <property type="entry name" value="Na+/solute_symporter_sf"/>
</dbReference>
<evidence type="ECO:0000256" key="8">
    <source>
        <dbReference type="SAM" id="Phobius"/>
    </source>
</evidence>
<evidence type="ECO:0000313" key="12">
    <source>
        <dbReference type="Proteomes" id="UP001240777"/>
    </source>
</evidence>
<dbReference type="AlphaFoldDB" id="A0AA90PRK6"/>
<evidence type="ECO:0000313" key="11">
    <source>
        <dbReference type="Proteomes" id="UP001177258"/>
    </source>
</evidence>
<dbReference type="PANTHER" id="PTHR36838:SF1">
    <property type="entry name" value="SLR1864 PROTEIN"/>
    <property type="match status" value="1"/>
</dbReference>
<evidence type="ECO:0000256" key="3">
    <source>
        <dbReference type="ARBA" id="ARBA00022448"/>
    </source>
</evidence>
<feature type="transmembrane region" description="Helical" evidence="8">
    <location>
        <begin position="283"/>
        <end position="301"/>
    </location>
</feature>
<dbReference type="GO" id="GO:0005886">
    <property type="term" value="C:plasma membrane"/>
    <property type="evidence" value="ECO:0007669"/>
    <property type="project" value="UniProtKB-SubCell"/>
</dbReference>
<evidence type="ECO:0000313" key="9">
    <source>
        <dbReference type="EMBL" id="MDO7253822.1"/>
    </source>
</evidence>
<keyword evidence="12" id="KW-1185">Reference proteome</keyword>
<dbReference type="EMBL" id="JAUPEV010000015">
    <property type="protein sequence ID" value="MDO7253822.1"/>
    <property type="molecule type" value="Genomic_DNA"/>
</dbReference>
<keyword evidence="3" id="KW-0813">Transport</keyword>
<dbReference type="PANTHER" id="PTHR36838">
    <property type="entry name" value="AUXIN EFFLUX CARRIER FAMILY PROTEIN"/>
    <property type="match status" value="1"/>
</dbReference>
<comment type="caution">
    <text evidence="10">The sequence shown here is derived from an EMBL/GenBank/DDBJ whole genome shotgun (WGS) entry which is preliminary data.</text>
</comment>
<dbReference type="InterPro" id="IPR004776">
    <property type="entry name" value="Mem_transp_PIN-like"/>
</dbReference>
<keyword evidence="5 8" id="KW-0812">Transmembrane</keyword>
<feature type="transmembrane region" description="Helical" evidence="8">
    <location>
        <begin position="6"/>
        <end position="24"/>
    </location>
</feature>
<dbReference type="RefSeq" id="WP_305517659.1">
    <property type="nucleotide sequence ID" value="NZ_JAUPEV010000015.1"/>
</dbReference>
<organism evidence="10 11">
    <name type="scientific">Helicobacter cappadocius</name>
    <dbReference type="NCBI Taxonomy" id="3063998"/>
    <lineage>
        <taxon>Bacteria</taxon>
        <taxon>Pseudomonadati</taxon>
        <taxon>Campylobacterota</taxon>
        <taxon>Epsilonproteobacteria</taxon>
        <taxon>Campylobacterales</taxon>
        <taxon>Helicobacteraceae</taxon>
        <taxon>Helicobacter</taxon>
    </lineage>
</organism>
<proteinExistence type="inferred from homology"/>
<feature type="transmembrane region" description="Helical" evidence="8">
    <location>
        <begin position="163"/>
        <end position="180"/>
    </location>
</feature>
<evidence type="ECO:0000256" key="4">
    <source>
        <dbReference type="ARBA" id="ARBA00022475"/>
    </source>
</evidence>
<feature type="transmembrane region" description="Helical" evidence="8">
    <location>
        <begin position="192"/>
        <end position="211"/>
    </location>
</feature>
<feature type="transmembrane region" description="Helical" evidence="8">
    <location>
        <begin position="223"/>
        <end position="245"/>
    </location>
</feature>
<evidence type="ECO:0000256" key="2">
    <source>
        <dbReference type="ARBA" id="ARBA00010145"/>
    </source>
</evidence>
<feature type="transmembrane region" description="Helical" evidence="8">
    <location>
        <begin position="91"/>
        <end position="112"/>
    </location>
</feature>
<name>A0AA90PRK6_9HELI</name>
<dbReference type="Proteomes" id="UP001177258">
    <property type="component" value="Unassembled WGS sequence"/>
</dbReference>
<dbReference type="GO" id="GO:0055085">
    <property type="term" value="P:transmembrane transport"/>
    <property type="evidence" value="ECO:0007669"/>
    <property type="project" value="InterPro"/>
</dbReference>
<reference evidence="10 12" key="1">
    <citation type="submission" date="2023-07" db="EMBL/GenBank/DDBJ databases">
        <title>Unpublished Manusciprt.</title>
        <authorList>
            <person name="Aydin F."/>
            <person name="Tarhane S."/>
            <person name="Saticioglu I.B."/>
            <person name="Karakaya E."/>
            <person name="Abay S."/>
            <person name="Guran O."/>
            <person name="Bozkurt E."/>
            <person name="Uzum N."/>
            <person name="Olgun K."/>
            <person name="Jablonski D."/>
        </authorList>
    </citation>
    <scope>NUCLEOTIDE SEQUENCE</scope>
    <source>
        <strain evidence="12">faydin-H75</strain>
        <strain evidence="10">Faydin-H76</strain>
    </source>
</reference>
<comment type="similarity">
    <text evidence="2">Belongs to the auxin efflux carrier (TC 2.A.69) family.</text>
</comment>
<feature type="transmembrane region" description="Helical" evidence="8">
    <location>
        <begin position="132"/>
        <end position="151"/>
    </location>
</feature>
<dbReference type="Proteomes" id="UP001240777">
    <property type="component" value="Unassembled WGS sequence"/>
</dbReference>
<dbReference type="Gene3D" id="1.20.1530.20">
    <property type="match status" value="1"/>
</dbReference>
<keyword evidence="6 8" id="KW-1133">Transmembrane helix</keyword>
<dbReference type="EMBL" id="JAUYZK010000014">
    <property type="protein sequence ID" value="MDP2539711.1"/>
    <property type="molecule type" value="Genomic_DNA"/>
</dbReference>
<sequence length="304" mass="33332">MLLALYGVFSFIGLGYLAKSLRMVSNKQSGILLGFLLNFALPAQIFNGIYHIELDIKLILILLTTLSCSFVGGITMYFFAKKILKREKNTAVSMAFLSALGNTLFLGVPLVYGALGQEYSNKAILYDQICTAIPLAILTPLIMSIGGKGVFTVHSVTMRLSSNPLFLALIVGLVFKFMPFDISDWIFVPIKQLGACATPVALFAIGVQISIGDIKTEWKNTFIVLFWGMIIVPALVFMLIFIGNVEFTDTWRMALLESAMPPLISSAAVIMRAGLNNKIAVSSIAFGIFVSAITIPMWLWLSYL</sequence>
<dbReference type="Pfam" id="PF03547">
    <property type="entry name" value="Mem_trans"/>
    <property type="match status" value="1"/>
</dbReference>
<comment type="subcellular location">
    <subcellularLocation>
        <location evidence="1">Cell membrane</location>
        <topology evidence="1">Multi-pass membrane protein</topology>
    </subcellularLocation>
</comment>
<gene>
    <name evidence="9" type="ORF">Q5I04_07885</name>
    <name evidence="10" type="ORF">Q5I06_07990</name>
</gene>
<reference evidence="9 11" key="3">
    <citation type="journal article" date="2024" name="Syst. Appl. Microbiol.">
        <title>Helicobacter cappadocius sp. nov., from lizards: The first psychrotrophic Helicobacter species.</title>
        <authorList>
            <person name="Aydin F."/>
            <person name="Tarhane S."/>
            <person name="Karakaya E."/>
            <person name="Abay S."/>
            <person name="Kayman T."/>
            <person name="Guran O."/>
            <person name="Bozkurt E."/>
            <person name="Uzum N."/>
            <person name="Avci A."/>
            <person name="Olgun K."/>
            <person name="Jablonski D."/>
            <person name="Guran C."/>
            <person name="Burcin Saticioglu I."/>
        </authorList>
    </citation>
    <scope>NUCLEOTIDE SEQUENCE [LARGE SCALE GENOMIC DNA]</scope>
    <source>
        <strain evidence="9">Faydin-H75</strain>
        <strain evidence="11">faydin-H76</strain>
    </source>
</reference>
<keyword evidence="4" id="KW-1003">Cell membrane</keyword>
<evidence type="ECO:0000313" key="10">
    <source>
        <dbReference type="EMBL" id="MDP2539711.1"/>
    </source>
</evidence>
<feature type="transmembrane region" description="Helical" evidence="8">
    <location>
        <begin position="31"/>
        <end position="52"/>
    </location>
</feature>
<feature type="transmembrane region" description="Helical" evidence="8">
    <location>
        <begin position="58"/>
        <end position="79"/>
    </location>
</feature>
<keyword evidence="7 8" id="KW-0472">Membrane</keyword>
<evidence type="ECO:0000256" key="6">
    <source>
        <dbReference type="ARBA" id="ARBA00022989"/>
    </source>
</evidence>
<protein>
    <submittedName>
        <fullName evidence="10">AEC family transporter</fullName>
    </submittedName>
</protein>
<evidence type="ECO:0000256" key="7">
    <source>
        <dbReference type="ARBA" id="ARBA00023136"/>
    </source>
</evidence>
<evidence type="ECO:0000256" key="1">
    <source>
        <dbReference type="ARBA" id="ARBA00004651"/>
    </source>
</evidence>
<reference evidence="9" key="2">
    <citation type="submission" date="2023-07" db="EMBL/GenBank/DDBJ databases">
        <authorList>
            <person name="Aydin F."/>
            <person name="Tarhane S."/>
            <person name="Saticioglu I.B."/>
            <person name="Karakaya E."/>
            <person name="Abay S."/>
            <person name="Guran O."/>
            <person name="Bozkurt E."/>
            <person name="Uzum N."/>
            <person name="Olgun K."/>
            <person name="Jablonski D."/>
        </authorList>
    </citation>
    <scope>NUCLEOTIDE SEQUENCE</scope>
    <source>
        <strain evidence="9">Faydin-H75</strain>
    </source>
</reference>
<evidence type="ECO:0000256" key="5">
    <source>
        <dbReference type="ARBA" id="ARBA00022692"/>
    </source>
</evidence>
<accession>A0AA90PRK6</accession>